<feature type="transmembrane region" description="Helical" evidence="1">
    <location>
        <begin position="12"/>
        <end position="36"/>
    </location>
</feature>
<protein>
    <submittedName>
        <fullName evidence="2">Uncharacterized protein</fullName>
    </submittedName>
</protein>
<keyword evidence="1" id="KW-0472">Membrane</keyword>
<gene>
    <name evidence="2" type="ORF">ERJ70_06435</name>
</gene>
<dbReference type="Proteomes" id="UP000665043">
    <property type="component" value="Chromosome"/>
</dbReference>
<organism evidence="2 3">
    <name type="scientific">Sediminibacillus dalangtanensis</name>
    <dbReference type="NCBI Taxonomy" id="2729421"/>
    <lineage>
        <taxon>Bacteria</taxon>
        <taxon>Bacillati</taxon>
        <taxon>Bacillota</taxon>
        <taxon>Bacilli</taxon>
        <taxon>Bacillales</taxon>
        <taxon>Bacillaceae</taxon>
        <taxon>Sediminibacillus</taxon>
    </lineage>
</organism>
<evidence type="ECO:0000313" key="2">
    <source>
        <dbReference type="EMBL" id="QTM98971.1"/>
    </source>
</evidence>
<name>A0ABX7VQQ0_9BACI</name>
<accession>A0ABX7VQQ0</accession>
<keyword evidence="3" id="KW-1185">Reference proteome</keyword>
<keyword evidence="1" id="KW-0812">Transmembrane</keyword>
<dbReference type="EMBL" id="CP046956">
    <property type="protein sequence ID" value="QTM98971.1"/>
    <property type="molecule type" value="Genomic_DNA"/>
</dbReference>
<keyword evidence="1" id="KW-1133">Transmembrane helix</keyword>
<reference evidence="2 3" key="1">
    <citation type="submission" date="2019-12" db="EMBL/GenBank/DDBJ databases">
        <title>The whole genome sequencing of a strain isolated from a Mars analog, Dalangtan Playa.</title>
        <authorList>
            <person name="Huang T."/>
        </authorList>
    </citation>
    <scope>NUCLEOTIDE SEQUENCE [LARGE SCALE GENOMIC DNA]</scope>
    <source>
        <strain evidence="2 3">DP4-553-S</strain>
    </source>
</reference>
<dbReference type="RefSeq" id="WP_209368029.1">
    <property type="nucleotide sequence ID" value="NZ_CP046956.1"/>
</dbReference>
<sequence>MKALLAAVFELLRILIIFLFLAALMWIALGNIYTWSPRAEKFQWLGGIAVYLVLFVLYRNKWQFSGWYQGEGRKRLNKTVTMGLLTSALVLFVAPFVLSLTLY</sequence>
<feature type="transmembrane region" description="Helical" evidence="1">
    <location>
        <begin position="79"/>
        <end position="102"/>
    </location>
</feature>
<evidence type="ECO:0000313" key="3">
    <source>
        <dbReference type="Proteomes" id="UP000665043"/>
    </source>
</evidence>
<feature type="transmembrane region" description="Helical" evidence="1">
    <location>
        <begin position="42"/>
        <end position="58"/>
    </location>
</feature>
<proteinExistence type="predicted"/>
<evidence type="ECO:0000256" key="1">
    <source>
        <dbReference type="SAM" id="Phobius"/>
    </source>
</evidence>